<keyword evidence="4" id="KW-0805">Transcription regulation</keyword>
<dbReference type="SMART" id="SM00388">
    <property type="entry name" value="HisKA"/>
    <property type="match status" value="1"/>
</dbReference>
<evidence type="ECO:0000313" key="11">
    <source>
        <dbReference type="EMBL" id="MFD0751363.1"/>
    </source>
</evidence>
<proteinExistence type="predicted"/>
<dbReference type="InterPro" id="IPR011006">
    <property type="entry name" value="CheY-like_superfamily"/>
</dbReference>
<dbReference type="InterPro" id="IPR018060">
    <property type="entry name" value="HTH_AraC"/>
</dbReference>
<evidence type="ECO:0000256" key="6">
    <source>
        <dbReference type="PROSITE-ProRule" id="PRU00169"/>
    </source>
</evidence>
<feature type="modified residue" description="4-aspartylphosphate" evidence="6">
    <location>
        <position position="1174"/>
    </location>
</feature>
<dbReference type="PANTHER" id="PTHR43547">
    <property type="entry name" value="TWO-COMPONENT HISTIDINE KINASE"/>
    <property type="match status" value="1"/>
</dbReference>
<dbReference type="InterPro" id="IPR011110">
    <property type="entry name" value="Reg_prop"/>
</dbReference>
<dbReference type="InterPro" id="IPR011047">
    <property type="entry name" value="Quinoprotein_ADH-like_sf"/>
</dbReference>
<dbReference type="Gene3D" id="1.10.287.130">
    <property type="match status" value="1"/>
</dbReference>
<dbReference type="InterPro" id="IPR036890">
    <property type="entry name" value="HATPase_C_sf"/>
</dbReference>
<dbReference type="Gene3D" id="1.10.10.60">
    <property type="entry name" value="Homeodomain-like"/>
    <property type="match status" value="1"/>
</dbReference>
<dbReference type="InterPro" id="IPR009057">
    <property type="entry name" value="Homeodomain-like_sf"/>
</dbReference>
<feature type="transmembrane region" description="Helical" evidence="7">
    <location>
        <begin position="801"/>
        <end position="818"/>
    </location>
</feature>
<sequence length="1377" mass="154352">MFKIRVSHFIVWFILLVGVKAVKAQSDINFTAITAKEGLPSNTVNAVIKDKYGLMWFGTSNGLSRFDGSNFTVYRHEVGNPHSLPTNDIVSLYEEKSGRLWVGSSNGGVYYYDRNSDSFIAFEAKGPSPQIKNTSARAFYQDHKGNLWIGTYGNLIIIDLKTSKVTSKPVRNKKVDEPGSFVVLSIFEDSRHRLWLGTNKGLFLYNRKTDDFKGFTHVNTDANSISDDAVKTITEDTNGNIWFGTQNGLSKWIGDGRFKVYHAGPDERSIRNDVIFAIYPDAYGKLWVGTENGLDIYDPATDSFYHHVNNPRDIFSIRNNSIRSIYIDPAGIYWVGTFRGGVAKYDKALPLFDLKLSNSFDQQGLSSPLVNCFAEYKNEKVFLGTDGGGLSLFDKNTRLLKRYPLQSKVTGKQAGVILSLHMDHLGNLWAGTYNNGLFCVDPASGTYRQFTADGTANTIAGNDVSALMEDGNGKIWIGTIGRGVSIYDPATGKFNQFNNKSASAFAQKSPLNDFINAITRGPNGDVWIASNGTGIAVYHISNGAVSRYDKLNNNLSDDIVQTIYVSKDRTVWAGTNQGLSYFNANTKKFATYTEKNGLANASIKAIAEDERGGLWLSTDMGISLFDRRQKTFRNFTNENGVQQGSFNRTSVVKTLSGDIYFGGEEGFNFFNPAALPEATAPARVILTDLKVNNVPIIPGEDAPIQQQIAISKEIQLKYGQNFSIGYVALDYTSPMQNNYAYILEGFDKEWNNVRKTRVANYTNIAPGEYVFKVKADNNDKFSNNVITSVTIIVSPPFWRSIYAYFIYAVAICVLILWIRQRGINNLKRQFAREQEDLRVEQMIETERREAAQLHELDKEKIQFLTNLSHEFRTPISLIAAPVEKLIGKKLGDEANKELNVINRNIRRLLNLVNQLLDFRKMEEHQLKLDLTAADAIKFITETADSFTDIATKKQISLEIKNARPNWQAWFDHDKLERIIFNLLSNAFKFTPAGGLITLETEVNENAVTPYITIIVSDTGVGVPEEDLANIFNRFYQSRQPSYILNQGTGIGLSIIKEFVELHNGSIVAQLLPERGMRFIVELPLKPAAVAPKPVSAPQQDRVLVATEEQTDDDQTDRAITLEQIPRILLVEDNDEFRQYLAEHLEKYYQIIEAVNGKEGWQKTLSAHPQLVVSDVSMPQMNGVELSKKLKADKRTRHIPVILLTAANGEDEQLKGLNAGANDYLTKPFNFQILHARISNLLELNKSLKDTYSKQIHMVAEQLPETESADVKLLNSLISFMDARLSDPNLSVEELSKHAGMSRGSLYYKLIELTGLTPIEYMRSVKLEKAAALLQTSDYNVAQIAYMTGFGTPSYFSRMFKGKFGMLPSGYLNDKRGK</sequence>
<keyword evidence="5" id="KW-0804">Transcription</keyword>
<dbReference type="InterPro" id="IPR005467">
    <property type="entry name" value="His_kinase_dom"/>
</dbReference>
<dbReference type="PROSITE" id="PS50109">
    <property type="entry name" value="HIS_KIN"/>
    <property type="match status" value="1"/>
</dbReference>
<reference evidence="12" key="1">
    <citation type="journal article" date="2019" name="Int. J. Syst. Evol. Microbiol.">
        <title>The Global Catalogue of Microorganisms (GCM) 10K type strain sequencing project: providing services to taxonomists for standard genome sequencing and annotation.</title>
        <authorList>
            <consortium name="The Broad Institute Genomics Platform"/>
            <consortium name="The Broad Institute Genome Sequencing Center for Infectious Disease"/>
            <person name="Wu L."/>
            <person name="Ma J."/>
        </authorList>
    </citation>
    <scope>NUCLEOTIDE SEQUENCE [LARGE SCALE GENOMIC DNA]</scope>
    <source>
        <strain evidence="12">CCUG 63418</strain>
    </source>
</reference>
<dbReference type="InterPro" id="IPR003594">
    <property type="entry name" value="HATPase_dom"/>
</dbReference>
<protein>
    <recommendedName>
        <fullName evidence="2">histidine kinase</fullName>
        <ecNumber evidence="2">2.7.13.3</ecNumber>
    </recommendedName>
</protein>
<evidence type="ECO:0000256" key="1">
    <source>
        <dbReference type="ARBA" id="ARBA00000085"/>
    </source>
</evidence>
<dbReference type="InterPro" id="IPR011123">
    <property type="entry name" value="Y_Y_Y"/>
</dbReference>
<organism evidence="11 12">
    <name type="scientific">Mucilaginibacter calamicampi</name>
    <dbReference type="NCBI Taxonomy" id="1302352"/>
    <lineage>
        <taxon>Bacteria</taxon>
        <taxon>Pseudomonadati</taxon>
        <taxon>Bacteroidota</taxon>
        <taxon>Sphingobacteriia</taxon>
        <taxon>Sphingobacteriales</taxon>
        <taxon>Sphingobacteriaceae</taxon>
        <taxon>Mucilaginibacter</taxon>
    </lineage>
</organism>
<dbReference type="Pfam" id="PF00512">
    <property type="entry name" value="HisKA"/>
    <property type="match status" value="1"/>
</dbReference>
<dbReference type="Pfam" id="PF12833">
    <property type="entry name" value="HTH_18"/>
    <property type="match status" value="1"/>
</dbReference>
<accession>A0ABW2YZR9</accession>
<dbReference type="Proteomes" id="UP001596958">
    <property type="component" value="Unassembled WGS sequence"/>
</dbReference>
<dbReference type="Pfam" id="PF07495">
    <property type="entry name" value="Y_Y_Y"/>
    <property type="match status" value="1"/>
</dbReference>
<dbReference type="SMART" id="SM00387">
    <property type="entry name" value="HATPase_c"/>
    <property type="match status" value="1"/>
</dbReference>
<dbReference type="InterPro" id="IPR004358">
    <property type="entry name" value="Sig_transdc_His_kin-like_C"/>
</dbReference>
<dbReference type="SUPFAM" id="SSF63829">
    <property type="entry name" value="Calcium-dependent phosphotriesterase"/>
    <property type="match status" value="2"/>
</dbReference>
<comment type="catalytic activity">
    <reaction evidence="1">
        <text>ATP + protein L-histidine = ADP + protein N-phospho-L-histidine.</text>
        <dbReference type="EC" id="2.7.13.3"/>
    </reaction>
</comment>
<dbReference type="Gene3D" id="2.130.10.10">
    <property type="entry name" value="YVTN repeat-like/Quinoprotein amine dehydrogenase"/>
    <property type="match status" value="4"/>
</dbReference>
<keyword evidence="7" id="KW-0812">Transmembrane</keyword>
<evidence type="ECO:0000256" key="4">
    <source>
        <dbReference type="ARBA" id="ARBA00023015"/>
    </source>
</evidence>
<dbReference type="PROSITE" id="PS50110">
    <property type="entry name" value="RESPONSE_REGULATORY"/>
    <property type="match status" value="1"/>
</dbReference>
<dbReference type="InterPro" id="IPR003661">
    <property type="entry name" value="HisK_dim/P_dom"/>
</dbReference>
<keyword evidence="12" id="KW-1185">Reference proteome</keyword>
<evidence type="ECO:0000259" key="10">
    <source>
        <dbReference type="PROSITE" id="PS50110"/>
    </source>
</evidence>
<keyword evidence="7" id="KW-1133">Transmembrane helix</keyword>
<evidence type="ECO:0000259" key="8">
    <source>
        <dbReference type="PROSITE" id="PS01124"/>
    </source>
</evidence>
<dbReference type="PANTHER" id="PTHR43547:SF2">
    <property type="entry name" value="HYBRID SIGNAL TRANSDUCTION HISTIDINE KINASE C"/>
    <property type="match status" value="1"/>
</dbReference>
<feature type="domain" description="HTH araC/xylS-type" evidence="8">
    <location>
        <begin position="1274"/>
        <end position="1373"/>
    </location>
</feature>
<evidence type="ECO:0000256" key="5">
    <source>
        <dbReference type="ARBA" id="ARBA00023163"/>
    </source>
</evidence>
<feature type="domain" description="Response regulatory" evidence="10">
    <location>
        <begin position="1126"/>
        <end position="1241"/>
    </location>
</feature>
<evidence type="ECO:0000256" key="7">
    <source>
        <dbReference type="SAM" id="Phobius"/>
    </source>
</evidence>
<dbReference type="PRINTS" id="PR00344">
    <property type="entry name" value="BCTRLSENSOR"/>
</dbReference>
<evidence type="ECO:0000256" key="2">
    <source>
        <dbReference type="ARBA" id="ARBA00012438"/>
    </source>
</evidence>
<dbReference type="InterPro" id="IPR015943">
    <property type="entry name" value="WD40/YVTN_repeat-like_dom_sf"/>
</dbReference>
<dbReference type="Gene3D" id="3.40.50.2300">
    <property type="match status" value="1"/>
</dbReference>
<dbReference type="SMART" id="SM00342">
    <property type="entry name" value="HTH_ARAC"/>
    <property type="match status" value="1"/>
</dbReference>
<dbReference type="CDD" id="cd00082">
    <property type="entry name" value="HisKA"/>
    <property type="match status" value="1"/>
</dbReference>
<name>A0ABW2YZR9_9SPHI</name>
<dbReference type="Pfam" id="PF02518">
    <property type="entry name" value="HATPase_c"/>
    <property type="match status" value="1"/>
</dbReference>
<dbReference type="Pfam" id="PF00072">
    <property type="entry name" value="Response_reg"/>
    <property type="match status" value="1"/>
</dbReference>
<dbReference type="RefSeq" id="WP_377101460.1">
    <property type="nucleotide sequence ID" value="NZ_JBHTHU010000019.1"/>
</dbReference>
<comment type="caution">
    <text evidence="11">The sequence shown here is derived from an EMBL/GenBank/DDBJ whole genome shotgun (WGS) entry which is preliminary data.</text>
</comment>
<dbReference type="SUPFAM" id="SSF52172">
    <property type="entry name" value="CheY-like"/>
    <property type="match status" value="1"/>
</dbReference>
<dbReference type="InterPro" id="IPR013783">
    <property type="entry name" value="Ig-like_fold"/>
</dbReference>
<keyword evidence="3 6" id="KW-0597">Phosphoprotein</keyword>
<evidence type="ECO:0000313" key="12">
    <source>
        <dbReference type="Proteomes" id="UP001596958"/>
    </source>
</evidence>
<dbReference type="Gene3D" id="2.60.40.10">
    <property type="entry name" value="Immunoglobulins"/>
    <property type="match status" value="1"/>
</dbReference>
<dbReference type="EC" id="2.7.13.3" evidence="2"/>
<evidence type="ECO:0000256" key="3">
    <source>
        <dbReference type="ARBA" id="ARBA00022553"/>
    </source>
</evidence>
<dbReference type="SUPFAM" id="SSF55874">
    <property type="entry name" value="ATPase domain of HSP90 chaperone/DNA topoisomerase II/histidine kinase"/>
    <property type="match status" value="1"/>
</dbReference>
<dbReference type="InterPro" id="IPR036097">
    <property type="entry name" value="HisK_dim/P_sf"/>
</dbReference>
<dbReference type="SUPFAM" id="SSF47384">
    <property type="entry name" value="Homodimeric domain of signal transducing histidine kinase"/>
    <property type="match status" value="1"/>
</dbReference>
<dbReference type="SUPFAM" id="SSF46689">
    <property type="entry name" value="Homeodomain-like"/>
    <property type="match status" value="1"/>
</dbReference>
<feature type="domain" description="Histidine kinase" evidence="9">
    <location>
        <begin position="866"/>
        <end position="1086"/>
    </location>
</feature>
<evidence type="ECO:0000259" key="9">
    <source>
        <dbReference type="PROSITE" id="PS50109"/>
    </source>
</evidence>
<dbReference type="InterPro" id="IPR001789">
    <property type="entry name" value="Sig_transdc_resp-reg_receiver"/>
</dbReference>
<dbReference type="SUPFAM" id="SSF50998">
    <property type="entry name" value="Quinoprotein alcohol dehydrogenase-like"/>
    <property type="match status" value="1"/>
</dbReference>
<gene>
    <name evidence="11" type="ORF">ACFQZS_14530</name>
</gene>
<dbReference type="SMART" id="SM00448">
    <property type="entry name" value="REC"/>
    <property type="match status" value="1"/>
</dbReference>
<keyword evidence="7" id="KW-0472">Membrane</keyword>
<dbReference type="EMBL" id="JBHTHU010000019">
    <property type="protein sequence ID" value="MFD0751363.1"/>
    <property type="molecule type" value="Genomic_DNA"/>
</dbReference>
<dbReference type="Gene3D" id="3.30.565.10">
    <property type="entry name" value="Histidine kinase-like ATPase, C-terminal domain"/>
    <property type="match status" value="1"/>
</dbReference>
<dbReference type="Pfam" id="PF07494">
    <property type="entry name" value="Reg_prop"/>
    <property type="match status" value="8"/>
</dbReference>
<dbReference type="PROSITE" id="PS01124">
    <property type="entry name" value="HTH_ARAC_FAMILY_2"/>
    <property type="match status" value="1"/>
</dbReference>